<keyword evidence="3" id="KW-1185">Reference proteome</keyword>
<dbReference type="InterPro" id="IPR016181">
    <property type="entry name" value="Acyl_CoA_acyltransferase"/>
</dbReference>
<gene>
    <name evidence="2" type="ORF">QWT69_04860</name>
</gene>
<feature type="domain" description="N-acetyltransferase" evidence="1">
    <location>
        <begin position="13"/>
        <end position="179"/>
    </location>
</feature>
<organism evidence="2 3">
    <name type="scientific">Sporosarcina oncorhynchi</name>
    <dbReference type="NCBI Taxonomy" id="3056444"/>
    <lineage>
        <taxon>Bacteria</taxon>
        <taxon>Bacillati</taxon>
        <taxon>Bacillota</taxon>
        <taxon>Bacilli</taxon>
        <taxon>Bacillales</taxon>
        <taxon>Caryophanaceae</taxon>
        <taxon>Sporosarcina</taxon>
    </lineage>
</organism>
<name>A0ABZ0L922_9BACL</name>
<protein>
    <submittedName>
        <fullName evidence="2">GNAT family N-acetyltransferase</fullName>
    </submittedName>
</protein>
<proteinExistence type="predicted"/>
<dbReference type="RefSeq" id="WP_317969530.1">
    <property type="nucleotide sequence ID" value="NZ_CP129118.1"/>
</dbReference>
<sequence length="224" mass="25580">MNTDITLNTGKSVTIRKMDEQDISSIMELQESVIDSLTDRTFLQPLSEEEFLFILQGNGLMIGAYDAAKLIAFRAMLEPEIDEDHLGWDAGLAESELSSVLYSEVSNVHPDYRGHSLQRILGNVLMKQIDRSRHRYIVATVAPFNIASLKDKFSLGMYIISLKEKYGGLIRYTFLKDLKGTEKTEAPEFTVDMDDILQQQEFMRKGLIGIRIKEEEGKWKVIYC</sequence>
<reference evidence="2 3" key="1">
    <citation type="submission" date="2023-06" db="EMBL/GenBank/DDBJ databases">
        <title>Sporosarcina sp. nov., isolated from Korean tranditional fermented seafood 'Jeotgal'.</title>
        <authorList>
            <person name="Yang A.I."/>
            <person name="Shin N.-R."/>
        </authorList>
    </citation>
    <scope>NUCLEOTIDE SEQUENCE [LARGE SCALE GENOMIC DNA]</scope>
    <source>
        <strain evidence="2 3">T2O-4</strain>
    </source>
</reference>
<accession>A0ABZ0L922</accession>
<evidence type="ECO:0000313" key="2">
    <source>
        <dbReference type="EMBL" id="WOV88453.1"/>
    </source>
</evidence>
<evidence type="ECO:0000259" key="1">
    <source>
        <dbReference type="PROSITE" id="PS51186"/>
    </source>
</evidence>
<dbReference type="SUPFAM" id="SSF55729">
    <property type="entry name" value="Acyl-CoA N-acyltransferases (Nat)"/>
    <property type="match status" value="1"/>
</dbReference>
<evidence type="ECO:0000313" key="3">
    <source>
        <dbReference type="Proteomes" id="UP001303902"/>
    </source>
</evidence>
<dbReference type="InterPro" id="IPR000182">
    <property type="entry name" value="GNAT_dom"/>
</dbReference>
<dbReference type="EMBL" id="CP129118">
    <property type="protein sequence ID" value="WOV88453.1"/>
    <property type="molecule type" value="Genomic_DNA"/>
</dbReference>
<dbReference type="Gene3D" id="3.40.630.30">
    <property type="match status" value="1"/>
</dbReference>
<dbReference type="Proteomes" id="UP001303902">
    <property type="component" value="Chromosome"/>
</dbReference>
<dbReference type="PROSITE" id="PS51186">
    <property type="entry name" value="GNAT"/>
    <property type="match status" value="1"/>
</dbReference>